<dbReference type="Proteomes" id="UP000279194">
    <property type="component" value="Unassembled WGS sequence"/>
</dbReference>
<dbReference type="AlphaFoldDB" id="A0A3L9DZ22"/>
<reference evidence="2 3" key="1">
    <citation type="submission" date="2018-10" db="EMBL/GenBank/DDBJ databases">
        <title>Streptococcus hillyeri sp. nov., isolated from equine tracheal sample.</title>
        <authorList>
            <person name="Macfadyen A.C."/>
            <person name="Waller A."/>
            <person name="Paterson G.K."/>
        </authorList>
    </citation>
    <scope>NUCLEOTIDE SEQUENCE [LARGE SCALE GENOMIC DNA]</scope>
    <source>
        <strain evidence="2 3">28462</strain>
    </source>
</reference>
<keyword evidence="3" id="KW-1185">Reference proteome</keyword>
<proteinExistence type="predicted"/>
<keyword evidence="1" id="KW-1133">Transmembrane helix</keyword>
<dbReference type="RefSeq" id="WP_121834757.1">
    <property type="nucleotide sequence ID" value="NZ_CP163513.1"/>
</dbReference>
<feature type="transmembrane region" description="Helical" evidence="1">
    <location>
        <begin position="85"/>
        <end position="102"/>
    </location>
</feature>
<evidence type="ECO:0000313" key="2">
    <source>
        <dbReference type="EMBL" id="RLY04372.1"/>
    </source>
</evidence>
<gene>
    <name evidence="2" type="ORF">EAF07_02680</name>
</gene>
<organism evidence="2 3">
    <name type="scientific">Streptococcus hillyeri</name>
    <dbReference type="NCBI Taxonomy" id="2282420"/>
    <lineage>
        <taxon>Bacteria</taxon>
        <taxon>Bacillati</taxon>
        <taxon>Bacillota</taxon>
        <taxon>Bacilli</taxon>
        <taxon>Lactobacillales</taxon>
        <taxon>Streptococcaceae</taxon>
        <taxon>Streptococcus</taxon>
    </lineage>
</organism>
<name>A0A3L9DZ22_9STRE</name>
<feature type="transmembrane region" description="Helical" evidence="1">
    <location>
        <begin position="28"/>
        <end position="60"/>
    </location>
</feature>
<feature type="transmembrane region" description="Helical" evidence="1">
    <location>
        <begin position="109"/>
        <end position="125"/>
    </location>
</feature>
<protein>
    <submittedName>
        <fullName evidence="2">Prepilin peptidase</fullName>
    </submittedName>
</protein>
<comment type="caution">
    <text evidence="2">The sequence shown here is derived from an EMBL/GenBank/DDBJ whole genome shotgun (WGS) entry which is preliminary data.</text>
</comment>
<sequence>MENIFYLYTLTLGLILSYYDIKTQEYPLIIWLIMTLLLLPFYPANLLFTLLCLLGLFAMLRNINIGAGDFFYLGTLGLANPLTDLLWIIQFASLLGIFFYLLQLNKQKTIAFIPFLVVGYALVLIEKGTGCL</sequence>
<feature type="transmembrane region" description="Helical" evidence="1">
    <location>
        <begin position="6"/>
        <end position="21"/>
    </location>
</feature>
<keyword evidence="1" id="KW-0812">Transmembrane</keyword>
<keyword evidence="1" id="KW-0472">Membrane</keyword>
<dbReference type="OrthoDB" id="9789291at2"/>
<evidence type="ECO:0000256" key="1">
    <source>
        <dbReference type="SAM" id="Phobius"/>
    </source>
</evidence>
<accession>A0A3L9DZ22</accession>
<evidence type="ECO:0000313" key="3">
    <source>
        <dbReference type="Proteomes" id="UP000279194"/>
    </source>
</evidence>
<dbReference type="Gene3D" id="1.20.120.1220">
    <property type="match status" value="1"/>
</dbReference>
<dbReference type="EMBL" id="RCVM01000003">
    <property type="protein sequence ID" value="RLY04372.1"/>
    <property type="molecule type" value="Genomic_DNA"/>
</dbReference>